<feature type="transmembrane region" description="Helical" evidence="7">
    <location>
        <begin position="196"/>
        <end position="218"/>
    </location>
</feature>
<accession>A0A811KGC4</accession>
<comment type="similarity">
    <text evidence="2 7">Belongs to the tetraspanin (TM4SF) family.</text>
</comment>
<evidence type="ECO:0000313" key="8">
    <source>
        <dbReference type="EMBL" id="CAD5215350.1"/>
    </source>
</evidence>
<dbReference type="InterPro" id="IPR000301">
    <property type="entry name" value="Tetraspanin_animals"/>
</dbReference>
<protein>
    <recommendedName>
        <fullName evidence="7">Tetraspanin</fullName>
    </recommendedName>
</protein>
<evidence type="ECO:0000256" key="2">
    <source>
        <dbReference type="ARBA" id="ARBA00006840"/>
    </source>
</evidence>
<keyword evidence="6" id="KW-1015">Disulfide bond</keyword>
<proteinExistence type="inferred from homology"/>
<dbReference type="EMBL" id="CAJFDH010000003">
    <property type="protein sequence ID" value="CAD5215350.1"/>
    <property type="molecule type" value="Genomic_DNA"/>
</dbReference>
<dbReference type="InterPro" id="IPR018499">
    <property type="entry name" value="Tetraspanin/Peripherin"/>
</dbReference>
<sequence length="230" mass="25914">MVYGCGNQMIKFLLFICNFGLFLFGALIFSFSLWANLDQNFTTKLSDLMTKAGLNPDYVEELEQYQASLWVFVAIGAIICFVGFFGCCGAACESLFFLTMFFVVILVLFVIELFTLIYLKVNKAGFLSALYYTLQRSAETEQMRTQFKPIESLLKCCGATSETAYQYANDCKAIGTFEQPDCYSVLSSKLDGYGNVVEICGVIVLVIQMFSMMFSCTLSRAIRERTPAYY</sequence>
<dbReference type="PIRSF" id="PIRSF002419">
    <property type="entry name" value="Tetraspanin"/>
    <property type="match status" value="1"/>
</dbReference>
<comment type="caution">
    <text evidence="8">The sequence shown here is derived from an EMBL/GenBank/DDBJ whole genome shotgun (WGS) entry which is preliminary data.</text>
</comment>
<evidence type="ECO:0000256" key="6">
    <source>
        <dbReference type="PIRSR" id="PIRSR002419-1"/>
    </source>
</evidence>
<dbReference type="GO" id="GO:0005886">
    <property type="term" value="C:plasma membrane"/>
    <property type="evidence" value="ECO:0007669"/>
    <property type="project" value="TreeGrafter"/>
</dbReference>
<evidence type="ECO:0000256" key="7">
    <source>
        <dbReference type="RuleBase" id="RU361218"/>
    </source>
</evidence>
<keyword evidence="5 7" id="KW-0472">Membrane</keyword>
<dbReference type="EMBL" id="CAJFCW020000003">
    <property type="protein sequence ID" value="CAG9103905.1"/>
    <property type="molecule type" value="Genomic_DNA"/>
</dbReference>
<evidence type="ECO:0000256" key="4">
    <source>
        <dbReference type="ARBA" id="ARBA00022989"/>
    </source>
</evidence>
<feature type="transmembrane region" description="Helical" evidence="7">
    <location>
        <begin position="12"/>
        <end position="35"/>
    </location>
</feature>
<feature type="transmembrane region" description="Helical" evidence="7">
    <location>
        <begin position="67"/>
        <end position="88"/>
    </location>
</feature>
<dbReference type="InterPro" id="IPR008952">
    <property type="entry name" value="Tetraspanin_EC2_sf"/>
</dbReference>
<evidence type="ECO:0000313" key="9">
    <source>
        <dbReference type="Proteomes" id="UP000614601"/>
    </source>
</evidence>
<organism evidence="8 9">
    <name type="scientific">Bursaphelenchus okinawaensis</name>
    <dbReference type="NCBI Taxonomy" id="465554"/>
    <lineage>
        <taxon>Eukaryota</taxon>
        <taxon>Metazoa</taxon>
        <taxon>Ecdysozoa</taxon>
        <taxon>Nematoda</taxon>
        <taxon>Chromadorea</taxon>
        <taxon>Rhabditida</taxon>
        <taxon>Tylenchina</taxon>
        <taxon>Tylenchomorpha</taxon>
        <taxon>Aphelenchoidea</taxon>
        <taxon>Aphelenchoididae</taxon>
        <taxon>Bursaphelenchus</taxon>
    </lineage>
</organism>
<keyword evidence="3 7" id="KW-0812">Transmembrane</keyword>
<evidence type="ECO:0000256" key="5">
    <source>
        <dbReference type="ARBA" id="ARBA00023136"/>
    </source>
</evidence>
<comment type="subcellular location">
    <subcellularLocation>
        <location evidence="1 7">Membrane</location>
        <topology evidence="1 7">Multi-pass membrane protein</topology>
    </subcellularLocation>
</comment>
<keyword evidence="4 7" id="KW-1133">Transmembrane helix</keyword>
<dbReference type="PRINTS" id="PR00259">
    <property type="entry name" value="TMFOUR"/>
</dbReference>
<dbReference type="PANTHER" id="PTHR19282">
    <property type="entry name" value="TETRASPANIN"/>
    <property type="match status" value="1"/>
</dbReference>
<dbReference type="Pfam" id="PF00335">
    <property type="entry name" value="Tetraspanin"/>
    <property type="match status" value="1"/>
</dbReference>
<dbReference type="Proteomes" id="UP000614601">
    <property type="component" value="Unassembled WGS sequence"/>
</dbReference>
<feature type="disulfide bond" evidence="6">
    <location>
        <begin position="157"/>
        <end position="171"/>
    </location>
</feature>
<evidence type="ECO:0000256" key="3">
    <source>
        <dbReference type="ARBA" id="ARBA00022692"/>
    </source>
</evidence>
<feature type="transmembrane region" description="Helical" evidence="7">
    <location>
        <begin position="95"/>
        <end position="119"/>
    </location>
</feature>
<name>A0A811KGC4_9BILA</name>
<dbReference type="SUPFAM" id="SSF48652">
    <property type="entry name" value="Tetraspanin"/>
    <property type="match status" value="1"/>
</dbReference>
<dbReference type="AlphaFoldDB" id="A0A811KGC4"/>
<dbReference type="PANTHER" id="PTHR19282:SF530">
    <property type="entry name" value="TETRASPANIN"/>
    <property type="match status" value="1"/>
</dbReference>
<gene>
    <name evidence="8" type="ORF">BOKJ2_LOCUS6049</name>
</gene>
<dbReference type="OrthoDB" id="5870230at2759"/>
<reference evidence="8" key="1">
    <citation type="submission" date="2020-09" db="EMBL/GenBank/DDBJ databases">
        <authorList>
            <person name="Kikuchi T."/>
        </authorList>
    </citation>
    <scope>NUCLEOTIDE SEQUENCE</scope>
    <source>
        <strain evidence="8">SH1</strain>
    </source>
</reference>
<keyword evidence="9" id="KW-1185">Reference proteome</keyword>
<evidence type="ECO:0000256" key="1">
    <source>
        <dbReference type="ARBA" id="ARBA00004141"/>
    </source>
</evidence>
<dbReference type="Proteomes" id="UP000783686">
    <property type="component" value="Unassembled WGS sequence"/>
</dbReference>